<keyword evidence="3" id="KW-1185">Reference proteome</keyword>
<dbReference type="Gene3D" id="3.40.190.10">
    <property type="entry name" value="Periplasmic binding protein-like II"/>
    <property type="match status" value="2"/>
</dbReference>
<dbReference type="Pfam" id="PF01547">
    <property type="entry name" value="SBP_bac_1"/>
    <property type="match status" value="1"/>
</dbReference>
<dbReference type="SUPFAM" id="SSF53850">
    <property type="entry name" value="Periplasmic binding protein-like II"/>
    <property type="match status" value="1"/>
</dbReference>
<dbReference type="Proteomes" id="UP001649230">
    <property type="component" value="Chromosome"/>
</dbReference>
<dbReference type="PANTHER" id="PTHR43649">
    <property type="entry name" value="ARABINOSE-BINDING PROTEIN-RELATED"/>
    <property type="match status" value="1"/>
</dbReference>
<protein>
    <submittedName>
        <fullName evidence="2">Extracellular solute-binding protein</fullName>
    </submittedName>
</protein>
<accession>A0ABY3SLD3</accession>
<dbReference type="RefSeq" id="WP_235120387.1">
    <property type="nucleotide sequence ID" value="NZ_CP090978.1"/>
</dbReference>
<dbReference type="EMBL" id="CP090978">
    <property type="protein sequence ID" value="UJF33996.1"/>
    <property type="molecule type" value="Genomic_DNA"/>
</dbReference>
<evidence type="ECO:0000313" key="3">
    <source>
        <dbReference type="Proteomes" id="UP001649230"/>
    </source>
</evidence>
<dbReference type="InterPro" id="IPR006059">
    <property type="entry name" value="SBP"/>
</dbReference>
<feature type="chain" id="PRO_5046918428" evidence="1">
    <location>
        <begin position="20"/>
        <end position="437"/>
    </location>
</feature>
<dbReference type="PANTHER" id="PTHR43649:SF12">
    <property type="entry name" value="DIACETYLCHITOBIOSE BINDING PROTEIN DASA"/>
    <property type="match status" value="1"/>
</dbReference>
<feature type="signal peptide" evidence="1">
    <location>
        <begin position="1"/>
        <end position="19"/>
    </location>
</feature>
<sequence length="437" mass="48379">MKKVWTSLLVTTLATSALAGCASNNNGSVASPTASSAAPVSSASTNGEVQEIHVFHFMVEISEQFNAMTEEFSKKYPNIKIVNDIVGGSTDWKSDLKTRFAAGDGPDVFAVDGPSMLKLWQSRIADLSNEPWVGNALPFAKEAASIDGKLYGMPYNLQGFGLVYNKDHFAKAGITQTPKTLTELRDAAEKLKKAGITPFGNGYGEWWIFGMHQMNIPFAQQPDPDQFIQDLSDGKATIKGNALFEDYKNFLDLTLKYGNDNPITTDYKTQETLFAGGQVAMIHQGDWAEAPMRQMNPDMGNIGLMPLPINDDAEKMDRLEVGLPLFWALNKESKHLEAAKTFMNWMVTSDAGKKYLTEQFKYIPAYNNIEATSLGALSQVVLEYSKANKTIPWNFSSWPDGATNEFHASMQAYVAGKLKYDEALAKMDEAWKDLYKK</sequence>
<dbReference type="InterPro" id="IPR050490">
    <property type="entry name" value="Bact_solute-bd_prot1"/>
</dbReference>
<evidence type="ECO:0000256" key="1">
    <source>
        <dbReference type="SAM" id="SignalP"/>
    </source>
</evidence>
<keyword evidence="1" id="KW-0732">Signal</keyword>
<evidence type="ECO:0000313" key="2">
    <source>
        <dbReference type="EMBL" id="UJF33996.1"/>
    </source>
</evidence>
<name>A0ABY3SLD3_9BACL</name>
<dbReference type="PROSITE" id="PS51257">
    <property type="entry name" value="PROKAR_LIPOPROTEIN"/>
    <property type="match status" value="1"/>
</dbReference>
<proteinExistence type="predicted"/>
<organism evidence="2 3">
    <name type="scientific">Paenibacillus hexagrammi</name>
    <dbReference type="NCBI Taxonomy" id="2908839"/>
    <lineage>
        <taxon>Bacteria</taxon>
        <taxon>Bacillati</taxon>
        <taxon>Bacillota</taxon>
        <taxon>Bacilli</taxon>
        <taxon>Bacillales</taxon>
        <taxon>Paenibacillaceae</taxon>
        <taxon>Paenibacillus</taxon>
    </lineage>
</organism>
<reference evidence="2 3" key="1">
    <citation type="journal article" date="2024" name="Int. J. Syst. Evol. Microbiol.">
        <title>Paenibacillus hexagrammi sp. nov., a novel bacterium isolated from the gut content of Hexagrammos agrammus.</title>
        <authorList>
            <person name="Jung H.K."/>
            <person name="Kim D.G."/>
            <person name="Zin H."/>
            <person name="Park J."/>
            <person name="Jung H."/>
            <person name="Kim Y.O."/>
            <person name="Kong H.J."/>
            <person name="Kim J.W."/>
            <person name="Kim Y.S."/>
        </authorList>
    </citation>
    <scope>NUCLEOTIDE SEQUENCE [LARGE SCALE GENOMIC DNA]</scope>
    <source>
        <strain evidence="2 3">YPD9-1</strain>
    </source>
</reference>
<gene>
    <name evidence="2" type="ORF">L0M14_01785</name>
</gene>